<dbReference type="SUPFAM" id="SSF81301">
    <property type="entry name" value="Nucleotidyltransferase"/>
    <property type="match status" value="1"/>
</dbReference>
<name>A0ABP7L592_9ACTN</name>
<accession>A0ABP7L592</accession>
<dbReference type="Pfam" id="PF01909">
    <property type="entry name" value="NTP_transf_2"/>
    <property type="match status" value="1"/>
</dbReference>
<proteinExistence type="predicted"/>
<dbReference type="InterPro" id="IPR043519">
    <property type="entry name" value="NT_sf"/>
</dbReference>
<dbReference type="RefSeq" id="WP_345277599.1">
    <property type="nucleotide sequence ID" value="NZ_BAABAJ010000001.1"/>
</dbReference>
<sequence length="247" mass="26014">MIDDPAGQARRLAGARFPDALSVILAGSASAGRATATSDLDLVVLVEEGGETYRETIRFEGRLVELFVHTRTGLAELFAADVESRRGTLQSMYADGVVLVDRDGAARAARAFAVADLLAGPRALAPDVVETKRYGLTDALDDLGDARDRFERLAVAEVVLGGAADLLSDHRGAWLGAGKWRPRRLLAADPKLGGALLDGHARLCAEDDPAPLAAAATEVLALVGGPLREGYRRTWHGSPGAVSAARR</sequence>
<dbReference type="EMBL" id="BAABAJ010000001">
    <property type="protein sequence ID" value="GAA3895250.1"/>
    <property type="molecule type" value="Genomic_DNA"/>
</dbReference>
<comment type="caution">
    <text evidence="2">The sequence shown here is derived from an EMBL/GenBank/DDBJ whole genome shotgun (WGS) entry which is preliminary data.</text>
</comment>
<dbReference type="CDD" id="cd05403">
    <property type="entry name" value="NT_KNTase_like"/>
    <property type="match status" value="1"/>
</dbReference>
<reference evidence="3" key="1">
    <citation type="journal article" date="2019" name="Int. J. Syst. Evol. Microbiol.">
        <title>The Global Catalogue of Microorganisms (GCM) 10K type strain sequencing project: providing services to taxonomists for standard genome sequencing and annotation.</title>
        <authorList>
            <consortium name="The Broad Institute Genomics Platform"/>
            <consortium name="The Broad Institute Genome Sequencing Center for Infectious Disease"/>
            <person name="Wu L."/>
            <person name="Ma J."/>
        </authorList>
    </citation>
    <scope>NUCLEOTIDE SEQUENCE [LARGE SCALE GENOMIC DNA]</scope>
    <source>
        <strain evidence="3">JCM 16956</strain>
    </source>
</reference>
<feature type="domain" description="Polymerase nucleotidyl transferase" evidence="1">
    <location>
        <begin position="18"/>
        <end position="67"/>
    </location>
</feature>
<protein>
    <submittedName>
        <fullName evidence="2">Nucleotidyltransferase domain-containing protein</fullName>
    </submittedName>
</protein>
<keyword evidence="3" id="KW-1185">Reference proteome</keyword>
<dbReference type="Gene3D" id="3.30.460.10">
    <property type="entry name" value="Beta Polymerase, domain 2"/>
    <property type="match status" value="1"/>
</dbReference>
<organism evidence="2 3">
    <name type="scientific">Streptomyces gulbargensis</name>
    <dbReference type="NCBI Taxonomy" id="364901"/>
    <lineage>
        <taxon>Bacteria</taxon>
        <taxon>Bacillati</taxon>
        <taxon>Actinomycetota</taxon>
        <taxon>Actinomycetes</taxon>
        <taxon>Kitasatosporales</taxon>
        <taxon>Streptomycetaceae</taxon>
        <taxon>Streptomyces</taxon>
    </lineage>
</organism>
<dbReference type="Proteomes" id="UP001501000">
    <property type="component" value="Unassembled WGS sequence"/>
</dbReference>
<evidence type="ECO:0000259" key="1">
    <source>
        <dbReference type="Pfam" id="PF01909"/>
    </source>
</evidence>
<dbReference type="InterPro" id="IPR002934">
    <property type="entry name" value="Polymerase_NTP_transf_dom"/>
</dbReference>
<evidence type="ECO:0000313" key="2">
    <source>
        <dbReference type="EMBL" id="GAA3895250.1"/>
    </source>
</evidence>
<evidence type="ECO:0000313" key="3">
    <source>
        <dbReference type="Proteomes" id="UP001501000"/>
    </source>
</evidence>
<gene>
    <name evidence="2" type="ORF">GCM10022244_01340</name>
</gene>